<dbReference type="PROSITE" id="PS50206">
    <property type="entry name" value="RHODANESE_3"/>
    <property type="match status" value="1"/>
</dbReference>
<dbReference type="SMART" id="SM00450">
    <property type="entry name" value="RHOD"/>
    <property type="match status" value="1"/>
</dbReference>
<dbReference type="SUPFAM" id="SSF52821">
    <property type="entry name" value="Rhodanese/Cell cycle control phosphatase"/>
    <property type="match status" value="1"/>
</dbReference>
<dbReference type="RefSeq" id="WP_147084853.1">
    <property type="nucleotide sequence ID" value="NZ_VORM01000001.1"/>
</dbReference>
<accession>A0A5C6ZKA0</accession>
<evidence type="ECO:0000313" key="2">
    <source>
        <dbReference type="EMBL" id="TXD90751.1"/>
    </source>
</evidence>
<feature type="domain" description="Rhodanese" evidence="1">
    <location>
        <begin position="19"/>
        <end position="99"/>
    </location>
</feature>
<dbReference type="Gene3D" id="3.40.250.10">
    <property type="entry name" value="Rhodanese-like domain"/>
    <property type="match status" value="1"/>
</dbReference>
<sequence>MGVLELLFGSKKKRIKAFLDKDAVIIDVRTQQEWDKGHIKTAKHVPLHLLKDKVSELKALNKPLILCCQSGVRSVKAAKYLQMHNLEATDGGGWRSLEKIVLS</sequence>
<organism evidence="2 3">
    <name type="scientific">Subsaximicrobium wynnwilliamsii</name>
    <dbReference type="NCBI Taxonomy" id="291179"/>
    <lineage>
        <taxon>Bacteria</taxon>
        <taxon>Pseudomonadati</taxon>
        <taxon>Bacteroidota</taxon>
        <taxon>Flavobacteriia</taxon>
        <taxon>Flavobacteriales</taxon>
        <taxon>Flavobacteriaceae</taxon>
        <taxon>Subsaximicrobium</taxon>
    </lineage>
</organism>
<evidence type="ECO:0000313" key="3">
    <source>
        <dbReference type="Proteomes" id="UP000321578"/>
    </source>
</evidence>
<dbReference type="InterPro" id="IPR036873">
    <property type="entry name" value="Rhodanese-like_dom_sf"/>
</dbReference>
<dbReference type="EMBL" id="VORO01000002">
    <property type="protein sequence ID" value="TXD90751.1"/>
    <property type="molecule type" value="Genomic_DNA"/>
</dbReference>
<evidence type="ECO:0000259" key="1">
    <source>
        <dbReference type="PROSITE" id="PS50206"/>
    </source>
</evidence>
<comment type="caution">
    <text evidence="2">The sequence shown here is derived from an EMBL/GenBank/DDBJ whole genome shotgun (WGS) entry which is preliminary data.</text>
</comment>
<protein>
    <submittedName>
        <fullName evidence="2">Rhodanese-like domain-containing protein</fullName>
    </submittedName>
</protein>
<keyword evidence="3" id="KW-1185">Reference proteome</keyword>
<dbReference type="Proteomes" id="UP000321578">
    <property type="component" value="Unassembled WGS sequence"/>
</dbReference>
<proteinExistence type="predicted"/>
<dbReference type="InterPro" id="IPR001763">
    <property type="entry name" value="Rhodanese-like_dom"/>
</dbReference>
<dbReference type="AlphaFoldDB" id="A0A5C6ZKA0"/>
<name>A0A5C6ZKA0_9FLAO</name>
<dbReference type="PANTHER" id="PTHR43031">
    <property type="entry name" value="FAD-DEPENDENT OXIDOREDUCTASE"/>
    <property type="match status" value="1"/>
</dbReference>
<reference evidence="2 3" key="1">
    <citation type="submission" date="2019-08" db="EMBL/GenBank/DDBJ databases">
        <title>Genomes of Subsaximicrobium wynnwilliamsii strains.</title>
        <authorList>
            <person name="Bowman J.P."/>
        </authorList>
    </citation>
    <scope>NUCLEOTIDE SEQUENCE [LARGE SCALE GENOMIC DNA]</scope>
    <source>
        <strain evidence="2 3">2-80-2</strain>
    </source>
</reference>
<dbReference type="OrthoDB" id="9800872at2"/>
<dbReference type="PANTHER" id="PTHR43031:SF1">
    <property type="entry name" value="PYRIDINE NUCLEOTIDE-DISULPHIDE OXIDOREDUCTASE"/>
    <property type="match status" value="1"/>
</dbReference>
<dbReference type="InterPro" id="IPR050229">
    <property type="entry name" value="GlpE_sulfurtransferase"/>
</dbReference>
<dbReference type="CDD" id="cd00158">
    <property type="entry name" value="RHOD"/>
    <property type="match status" value="1"/>
</dbReference>
<gene>
    <name evidence="2" type="ORF">ESY86_01965</name>
</gene>
<dbReference type="Pfam" id="PF00581">
    <property type="entry name" value="Rhodanese"/>
    <property type="match status" value="1"/>
</dbReference>